<dbReference type="InterPro" id="IPR013154">
    <property type="entry name" value="ADH-like_N"/>
</dbReference>
<dbReference type="SUPFAM" id="SSF51735">
    <property type="entry name" value="NAD(P)-binding Rossmann-fold domains"/>
    <property type="match status" value="1"/>
</dbReference>
<comment type="caution">
    <text evidence="2">The sequence shown here is derived from an EMBL/GenBank/DDBJ whole genome shotgun (WGS) entry which is preliminary data.</text>
</comment>
<reference evidence="2 3" key="1">
    <citation type="submission" date="2016-03" db="EMBL/GenBank/DDBJ databases">
        <title>Genome sequence of Rhodococcus kyotonensis KB10.</title>
        <authorList>
            <person name="Jeong H."/>
            <person name="Hong C.E."/>
            <person name="Jo S.H."/>
            <person name="Park J.M."/>
        </authorList>
    </citation>
    <scope>NUCLEOTIDE SEQUENCE [LARGE SCALE GENOMIC DNA]</scope>
    <source>
        <strain evidence="2 3">KB10</strain>
    </source>
</reference>
<dbReference type="SUPFAM" id="SSF50129">
    <property type="entry name" value="GroES-like"/>
    <property type="match status" value="1"/>
</dbReference>
<dbReference type="InterPro" id="IPR036291">
    <property type="entry name" value="NAD(P)-bd_dom_sf"/>
</dbReference>
<sequence>MRAALLHTYGESPVVEDIDVPVREPGRSLVRVDAAALGHLDLTVASGTFGVKPTLPHIGGTDGSGTVVESDTLPIGSRVLVRGKGIGLFKNGCWADYVVVDDRALTPVNAELDPAVAATFFLPSTTGYVSVNDVARVAPGERVVVSGASGAVGAMAAQFALLAGAAEVIGVVPREDQVELVPAGVRPVVGRGDTLLEALGSEPVADVLIDTLGGDVLAPLLRTVVPGGRAALIGYTLGTELTVDLPNWLLSDVSLLPVNMMRKTDRQAELAPVMIDRLLSGDLVLTVQRFDLEDIADALIALREGKVAGRAVVVPGLRNR</sequence>
<evidence type="ECO:0000259" key="1">
    <source>
        <dbReference type="SMART" id="SM00829"/>
    </source>
</evidence>
<dbReference type="Pfam" id="PF00107">
    <property type="entry name" value="ADH_zinc_N"/>
    <property type="match status" value="1"/>
</dbReference>
<evidence type="ECO:0000313" key="2">
    <source>
        <dbReference type="EMBL" id="OAK51911.1"/>
    </source>
</evidence>
<dbReference type="SMART" id="SM00829">
    <property type="entry name" value="PKS_ER"/>
    <property type="match status" value="1"/>
</dbReference>
<dbReference type="InterPro" id="IPR051397">
    <property type="entry name" value="Zn-ADH-like_protein"/>
</dbReference>
<gene>
    <name evidence="2" type="ORF">A3K89_09530</name>
</gene>
<dbReference type="Proteomes" id="UP000077519">
    <property type="component" value="Unassembled WGS sequence"/>
</dbReference>
<organism evidence="2 3">
    <name type="scientific">Rhodococcoides kyotonense</name>
    <dbReference type="NCBI Taxonomy" id="398843"/>
    <lineage>
        <taxon>Bacteria</taxon>
        <taxon>Bacillati</taxon>
        <taxon>Actinomycetota</taxon>
        <taxon>Actinomycetes</taxon>
        <taxon>Mycobacteriales</taxon>
        <taxon>Nocardiaceae</taxon>
        <taxon>Rhodococcoides</taxon>
    </lineage>
</organism>
<dbReference type="InterPro" id="IPR011032">
    <property type="entry name" value="GroES-like_sf"/>
</dbReference>
<protein>
    <submittedName>
        <fullName evidence="2">NADPH:quinone reductase</fullName>
    </submittedName>
</protein>
<evidence type="ECO:0000313" key="3">
    <source>
        <dbReference type="Proteomes" id="UP000077519"/>
    </source>
</evidence>
<dbReference type="PANTHER" id="PTHR43677">
    <property type="entry name" value="SHORT-CHAIN DEHYDROGENASE/REDUCTASE"/>
    <property type="match status" value="1"/>
</dbReference>
<keyword evidence="3" id="KW-1185">Reference proteome</keyword>
<dbReference type="Gene3D" id="3.40.50.720">
    <property type="entry name" value="NAD(P)-binding Rossmann-like Domain"/>
    <property type="match status" value="1"/>
</dbReference>
<feature type="domain" description="Enoyl reductase (ER)" evidence="1">
    <location>
        <begin position="10"/>
        <end position="313"/>
    </location>
</feature>
<dbReference type="InterPro" id="IPR013149">
    <property type="entry name" value="ADH-like_C"/>
</dbReference>
<dbReference type="InterPro" id="IPR020843">
    <property type="entry name" value="ER"/>
</dbReference>
<dbReference type="AlphaFoldDB" id="A0A177Y8Z5"/>
<accession>A0A177Y8Z5</accession>
<dbReference type="GO" id="GO:0016491">
    <property type="term" value="F:oxidoreductase activity"/>
    <property type="evidence" value="ECO:0007669"/>
    <property type="project" value="InterPro"/>
</dbReference>
<dbReference type="RefSeq" id="WP_068429791.1">
    <property type="nucleotide sequence ID" value="NZ_LVHI01000032.1"/>
</dbReference>
<dbReference type="PANTHER" id="PTHR43677:SF4">
    <property type="entry name" value="QUINONE OXIDOREDUCTASE-LIKE PROTEIN 2"/>
    <property type="match status" value="1"/>
</dbReference>
<dbReference type="Pfam" id="PF08240">
    <property type="entry name" value="ADH_N"/>
    <property type="match status" value="1"/>
</dbReference>
<name>A0A177Y8Z5_9NOCA</name>
<dbReference type="Gene3D" id="3.90.180.10">
    <property type="entry name" value="Medium-chain alcohol dehydrogenases, catalytic domain"/>
    <property type="match status" value="1"/>
</dbReference>
<proteinExistence type="predicted"/>
<dbReference type="EMBL" id="LVHI01000032">
    <property type="protein sequence ID" value="OAK51911.1"/>
    <property type="molecule type" value="Genomic_DNA"/>
</dbReference>